<feature type="region of interest" description="Disordered" evidence="1">
    <location>
        <begin position="1"/>
        <end position="28"/>
    </location>
</feature>
<reference evidence="2" key="1">
    <citation type="submission" date="2023-06" db="EMBL/GenBank/DDBJ databases">
        <title>Survivors Of The Sea: Transcriptome response of Skeletonema marinoi to long-term dormancy.</title>
        <authorList>
            <person name="Pinder M.I.M."/>
            <person name="Kourtchenko O."/>
            <person name="Robertson E.K."/>
            <person name="Larsson T."/>
            <person name="Maumus F."/>
            <person name="Osuna-Cruz C.M."/>
            <person name="Vancaester E."/>
            <person name="Stenow R."/>
            <person name="Vandepoele K."/>
            <person name="Ploug H."/>
            <person name="Bruchert V."/>
            <person name="Godhe A."/>
            <person name="Topel M."/>
        </authorList>
    </citation>
    <scope>NUCLEOTIDE SEQUENCE</scope>
    <source>
        <strain evidence="2">R05AC</strain>
    </source>
</reference>
<comment type="caution">
    <text evidence="2">The sequence shown here is derived from an EMBL/GenBank/DDBJ whole genome shotgun (WGS) entry which is preliminary data.</text>
</comment>
<dbReference type="Proteomes" id="UP001224775">
    <property type="component" value="Unassembled WGS sequence"/>
</dbReference>
<dbReference type="AlphaFoldDB" id="A0AAD9D5F6"/>
<sequence>MAMDNRSIPPTNGWSSIGGANNPPPSIRWAKDDADDEELILEGAGVCEINGTYKRCGQNKDVISKYVKQVEYLGRNVEVMIHCSKGQQWYISMMSPASSSMNITNKIDFYAAEDTSTCEDSAAAATAAELSRLKISSLTNEEIKIIDLPEWAIREVIDYIPKTSRALLALSLTTDSASWRDIHWNKSAPKSILTWFKKGPTSRKKSMRPSAITKAILSPKNADEEDLWEEINFEDNERSLCIRLIDDDIAGMLACINSVQKLKRMYLPYCINITGIALEPLRGSAVLERLDLSLRQNRGYDIISRIPCQNISQIQVLPILYSIIGGQNHALKHIQFPYRWNPDFEEDSGYFERFLQQYNESEHQQNIFCRNCNIDCNNSLSLFRDDKKDRVGIQKYTCYDCLNHYCYNCKDDRDDGFFYLSFCELCDKWRCRDCQVMQPCSSCINIIDVELNDSHLRNDVGFICNDCTDDSYKCKFCGDAFCPECQYRIVWCTICENQGCDPCMDVVYCEHEDCEESQCYSCRDSQRDEDGVSHCYSCDSIFCFKHRLEDCKEDWRISCSGCLKMIAPKLARGYEANQAAVALDIAQQQEEQESESTT</sequence>
<evidence type="ECO:0000313" key="2">
    <source>
        <dbReference type="EMBL" id="KAK1734502.1"/>
    </source>
</evidence>
<dbReference type="EMBL" id="JATAAI010000038">
    <property type="protein sequence ID" value="KAK1734502.1"/>
    <property type="molecule type" value="Genomic_DNA"/>
</dbReference>
<name>A0AAD9D5F6_9STRA</name>
<evidence type="ECO:0000313" key="3">
    <source>
        <dbReference type="Proteomes" id="UP001224775"/>
    </source>
</evidence>
<accession>A0AAD9D5F6</accession>
<proteinExistence type="predicted"/>
<feature type="compositionally biased region" description="Polar residues" evidence="1">
    <location>
        <begin position="8"/>
        <end position="19"/>
    </location>
</feature>
<protein>
    <submittedName>
        <fullName evidence="2">Uncharacterized protein</fullName>
    </submittedName>
</protein>
<evidence type="ECO:0000256" key="1">
    <source>
        <dbReference type="SAM" id="MobiDB-lite"/>
    </source>
</evidence>
<gene>
    <name evidence="2" type="ORF">QTG54_014750</name>
</gene>
<organism evidence="2 3">
    <name type="scientific">Skeletonema marinoi</name>
    <dbReference type="NCBI Taxonomy" id="267567"/>
    <lineage>
        <taxon>Eukaryota</taxon>
        <taxon>Sar</taxon>
        <taxon>Stramenopiles</taxon>
        <taxon>Ochrophyta</taxon>
        <taxon>Bacillariophyta</taxon>
        <taxon>Coscinodiscophyceae</taxon>
        <taxon>Thalassiosirophycidae</taxon>
        <taxon>Thalassiosirales</taxon>
        <taxon>Skeletonemataceae</taxon>
        <taxon>Skeletonema</taxon>
        <taxon>Skeletonema marinoi-dohrnii complex</taxon>
    </lineage>
</organism>
<keyword evidence="3" id="KW-1185">Reference proteome</keyword>